<dbReference type="EMBL" id="NPHW01003466">
    <property type="protein sequence ID" value="OXV09551.1"/>
    <property type="molecule type" value="Genomic_DNA"/>
</dbReference>
<dbReference type="AlphaFoldDB" id="A0A232LZE6"/>
<gene>
    <name evidence="2" type="ORF">Egran_02686</name>
</gene>
<reference evidence="2 3" key="1">
    <citation type="journal article" date="2015" name="Environ. Microbiol.">
        <title>Metagenome sequence of Elaphomyces granulatus from sporocarp tissue reveals Ascomycota ectomycorrhizal fingerprints of genome expansion and a Proteobacteria-rich microbiome.</title>
        <authorList>
            <person name="Quandt C.A."/>
            <person name="Kohler A."/>
            <person name="Hesse C.N."/>
            <person name="Sharpton T.J."/>
            <person name="Martin F."/>
            <person name="Spatafora J.W."/>
        </authorList>
    </citation>
    <scope>NUCLEOTIDE SEQUENCE [LARGE SCALE GENOMIC DNA]</scope>
    <source>
        <strain evidence="2 3">OSC145934</strain>
    </source>
</reference>
<accession>A0A232LZE6</accession>
<evidence type="ECO:0000313" key="3">
    <source>
        <dbReference type="Proteomes" id="UP000243515"/>
    </source>
</evidence>
<feature type="compositionally biased region" description="Basic and acidic residues" evidence="1">
    <location>
        <begin position="32"/>
        <end position="45"/>
    </location>
</feature>
<name>A0A232LZE6_9EURO</name>
<evidence type="ECO:0000313" key="2">
    <source>
        <dbReference type="EMBL" id="OXV09551.1"/>
    </source>
</evidence>
<keyword evidence="3" id="KW-1185">Reference proteome</keyword>
<sequence>MFDHVVPVRARVDKSKGQRPRRRKPLDQTADDMLHNHVGLPERKWQGKMSEISNAKGQEKAN</sequence>
<feature type="region of interest" description="Disordered" evidence="1">
    <location>
        <begin position="1"/>
        <end position="62"/>
    </location>
</feature>
<comment type="caution">
    <text evidence="2">The sequence shown here is derived from an EMBL/GenBank/DDBJ whole genome shotgun (WGS) entry which is preliminary data.</text>
</comment>
<dbReference type="Proteomes" id="UP000243515">
    <property type="component" value="Unassembled WGS sequence"/>
</dbReference>
<organism evidence="2 3">
    <name type="scientific">Elaphomyces granulatus</name>
    <dbReference type="NCBI Taxonomy" id="519963"/>
    <lineage>
        <taxon>Eukaryota</taxon>
        <taxon>Fungi</taxon>
        <taxon>Dikarya</taxon>
        <taxon>Ascomycota</taxon>
        <taxon>Pezizomycotina</taxon>
        <taxon>Eurotiomycetes</taxon>
        <taxon>Eurotiomycetidae</taxon>
        <taxon>Eurotiales</taxon>
        <taxon>Elaphomycetaceae</taxon>
        <taxon>Elaphomyces</taxon>
    </lineage>
</organism>
<protein>
    <submittedName>
        <fullName evidence="2">Uncharacterized protein</fullName>
    </submittedName>
</protein>
<proteinExistence type="predicted"/>
<evidence type="ECO:0000256" key="1">
    <source>
        <dbReference type="SAM" id="MobiDB-lite"/>
    </source>
</evidence>